<reference evidence="6 7" key="1">
    <citation type="submission" date="2006-10" db="EMBL/GenBank/DDBJ databases">
        <title>Complete sequence of chromosome of Pelobacter propionicus DSM 2379.</title>
        <authorList>
            <consortium name="US DOE Joint Genome Institute"/>
            <person name="Copeland A."/>
            <person name="Lucas S."/>
            <person name="Lapidus A."/>
            <person name="Barry K."/>
            <person name="Detter J.C."/>
            <person name="Glavina del Rio T."/>
            <person name="Hammon N."/>
            <person name="Israni S."/>
            <person name="Dalin E."/>
            <person name="Tice H."/>
            <person name="Pitluck S."/>
            <person name="Saunders E."/>
            <person name="Brettin T."/>
            <person name="Bruce D."/>
            <person name="Han C."/>
            <person name="Tapia R."/>
            <person name="Schmutz J."/>
            <person name="Larimer F."/>
            <person name="Land M."/>
            <person name="Hauser L."/>
            <person name="Kyrpides N."/>
            <person name="Kim E."/>
            <person name="Lovley D."/>
            <person name="Richardson P."/>
        </authorList>
    </citation>
    <scope>NUCLEOTIDE SEQUENCE [LARGE SCALE GENOMIC DNA]</scope>
    <source>
        <strain evidence="7">DSM 2379 / NBRC 103807 / OttBd1</strain>
    </source>
</reference>
<protein>
    <submittedName>
        <fullName evidence="6">Phosphotransferase system, phosphocarrier protein HPr</fullName>
    </submittedName>
</protein>
<feature type="domain" description="HPr" evidence="5">
    <location>
        <begin position="1"/>
        <end position="88"/>
    </location>
</feature>
<sequence length="88" mass="9293">MLQNEFQIVNKLGLHARASALFVKTASRFTSDIKLSKEGVEVNGKSIMGIMMLAASKGVTVCLTVDGADEAEAMAAMGELIVNGFGEE</sequence>
<evidence type="ECO:0000313" key="7">
    <source>
        <dbReference type="Proteomes" id="UP000006732"/>
    </source>
</evidence>
<keyword evidence="3" id="KW-0963">Cytoplasm</keyword>
<dbReference type="PANTHER" id="PTHR33705">
    <property type="entry name" value="PHOSPHOCARRIER PROTEIN HPR"/>
    <property type="match status" value="1"/>
</dbReference>
<dbReference type="PROSITE" id="PS51350">
    <property type="entry name" value="PTS_HPR_DOM"/>
    <property type="match status" value="1"/>
</dbReference>
<dbReference type="SUPFAM" id="SSF55594">
    <property type="entry name" value="HPr-like"/>
    <property type="match status" value="1"/>
</dbReference>
<evidence type="ECO:0000256" key="3">
    <source>
        <dbReference type="ARBA" id="ARBA00022490"/>
    </source>
</evidence>
<evidence type="ECO:0000256" key="4">
    <source>
        <dbReference type="ARBA" id="ARBA00022683"/>
    </source>
</evidence>
<dbReference type="PROSITE" id="PS00369">
    <property type="entry name" value="PTS_HPR_HIS"/>
    <property type="match status" value="1"/>
</dbReference>
<dbReference type="PROSITE" id="PS00589">
    <property type="entry name" value="PTS_HPR_SER"/>
    <property type="match status" value="1"/>
</dbReference>
<dbReference type="KEGG" id="ppd:Ppro_0980"/>
<dbReference type="eggNOG" id="COG1925">
    <property type="taxonomic scope" value="Bacteria"/>
</dbReference>
<organism evidence="6 7">
    <name type="scientific">Pelobacter propionicus (strain DSM 2379 / NBRC 103807 / OttBd1)</name>
    <dbReference type="NCBI Taxonomy" id="338966"/>
    <lineage>
        <taxon>Bacteria</taxon>
        <taxon>Pseudomonadati</taxon>
        <taxon>Thermodesulfobacteriota</taxon>
        <taxon>Desulfuromonadia</taxon>
        <taxon>Desulfuromonadales</taxon>
        <taxon>Desulfuromonadaceae</taxon>
        <taxon>Pelobacter</taxon>
    </lineage>
</organism>
<dbReference type="GO" id="GO:0009401">
    <property type="term" value="P:phosphoenolpyruvate-dependent sugar phosphotransferase system"/>
    <property type="evidence" value="ECO:0007669"/>
    <property type="project" value="UniProtKB-KW"/>
</dbReference>
<keyword evidence="4" id="KW-0598">Phosphotransferase system</keyword>
<comment type="similarity">
    <text evidence="2">Belongs to the HPr family.</text>
</comment>
<dbReference type="GO" id="GO:0016740">
    <property type="term" value="F:transferase activity"/>
    <property type="evidence" value="ECO:0007669"/>
    <property type="project" value="UniProtKB-KW"/>
</dbReference>
<dbReference type="Gene3D" id="3.30.1340.10">
    <property type="entry name" value="HPr-like"/>
    <property type="match status" value="1"/>
</dbReference>
<dbReference type="HOGENOM" id="CLU_136230_1_1_7"/>
<dbReference type="InterPro" id="IPR000032">
    <property type="entry name" value="HPr-like"/>
</dbReference>
<comment type="subcellular location">
    <subcellularLocation>
        <location evidence="1">Cytoplasm</location>
    </subcellularLocation>
</comment>
<dbReference type="PANTHER" id="PTHR33705:SF2">
    <property type="entry name" value="PHOSPHOCARRIER PROTEIN NPR"/>
    <property type="match status" value="1"/>
</dbReference>
<accession>A1AMN8</accession>
<dbReference type="InterPro" id="IPR035895">
    <property type="entry name" value="HPr-like_sf"/>
</dbReference>
<evidence type="ECO:0000256" key="1">
    <source>
        <dbReference type="ARBA" id="ARBA00004496"/>
    </source>
</evidence>
<proteinExistence type="inferred from homology"/>
<dbReference type="Pfam" id="PF00381">
    <property type="entry name" value="PTS-HPr"/>
    <property type="match status" value="1"/>
</dbReference>
<dbReference type="Proteomes" id="UP000006732">
    <property type="component" value="Chromosome"/>
</dbReference>
<dbReference type="RefSeq" id="WP_011734915.1">
    <property type="nucleotide sequence ID" value="NC_008609.1"/>
</dbReference>
<evidence type="ECO:0000259" key="5">
    <source>
        <dbReference type="PROSITE" id="PS51350"/>
    </source>
</evidence>
<dbReference type="PRINTS" id="PR00107">
    <property type="entry name" value="PHOSPHOCPHPR"/>
</dbReference>
<gene>
    <name evidence="6" type="ordered locus">Ppro_0980</name>
</gene>
<dbReference type="CDD" id="cd00367">
    <property type="entry name" value="PTS-HPr_like"/>
    <property type="match status" value="1"/>
</dbReference>
<dbReference type="OrthoDB" id="9798965at2"/>
<dbReference type="AlphaFoldDB" id="A1AMN8"/>
<dbReference type="NCBIfam" id="TIGR01003">
    <property type="entry name" value="PTS_HPr_family"/>
    <property type="match status" value="1"/>
</dbReference>
<dbReference type="GO" id="GO:0005737">
    <property type="term" value="C:cytoplasm"/>
    <property type="evidence" value="ECO:0007669"/>
    <property type="project" value="UniProtKB-SubCell"/>
</dbReference>
<evidence type="ECO:0000313" key="6">
    <source>
        <dbReference type="EMBL" id="ABK98608.1"/>
    </source>
</evidence>
<keyword evidence="6" id="KW-0808">Transferase</keyword>
<dbReference type="STRING" id="338966.Ppro_0980"/>
<dbReference type="InterPro" id="IPR002114">
    <property type="entry name" value="PTS_HPr_Ser_P_site"/>
</dbReference>
<dbReference type="InterPro" id="IPR001020">
    <property type="entry name" value="PTS_HPr_His_P_site"/>
</dbReference>
<evidence type="ECO:0000256" key="2">
    <source>
        <dbReference type="ARBA" id="ARBA00010736"/>
    </source>
</evidence>
<name>A1AMN8_PELPD</name>
<dbReference type="InterPro" id="IPR050399">
    <property type="entry name" value="HPr"/>
</dbReference>
<dbReference type="EMBL" id="CP000482">
    <property type="protein sequence ID" value="ABK98608.1"/>
    <property type="molecule type" value="Genomic_DNA"/>
</dbReference>
<keyword evidence="7" id="KW-1185">Reference proteome</keyword>